<name>A0A328NM23_9ACTN</name>
<dbReference type="EMBL" id="PYAG01000012">
    <property type="protein sequence ID" value="RAO34378.1"/>
    <property type="molecule type" value="Genomic_DNA"/>
</dbReference>
<dbReference type="InterPro" id="IPR024072">
    <property type="entry name" value="DHFR-like_dom_sf"/>
</dbReference>
<accession>A0A328NM23</accession>
<dbReference type="Proteomes" id="UP000249419">
    <property type="component" value="Unassembled WGS sequence"/>
</dbReference>
<organism evidence="1 2">
    <name type="scientific">Micromonospora saelicesensis</name>
    <dbReference type="NCBI Taxonomy" id="285676"/>
    <lineage>
        <taxon>Bacteria</taxon>
        <taxon>Bacillati</taxon>
        <taxon>Actinomycetota</taxon>
        <taxon>Actinomycetes</taxon>
        <taxon>Micromonosporales</taxon>
        <taxon>Micromonosporaceae</taxon>
        <taxon>Micromonospora</taxon>
    </lineage>
</organism>
<dbReference type="Gene3D" id="3.40.430.10">
    <property type="entry name" value="Dihydrofolate Reductase, subunit A"/>
    <property type="match status" value="1"/>
</dbReference>
<dbReference type="SUPFAM" id="SSF53597">
    <property type="entry name" value="Dihydrofolate reductase-like"/>
    <property type="match status" value="1"/>
</dbReference>
<gene>
    <name evidence="1" type="ORF">PSN13_03245</name>
</gene>
<comment type="caution">
    <text evidence="1">The sequence shown here is derived from an EMBL/GenBank/DDBJ whole genome shotgun (WGS) entry which is preliminary data.</text>
</comment>
<proteinExistence type="predicted"/>
<evidence type="ECO:0008006" key="3">
    <source>
        <dbReference type="Google" id="ProtNLM"/>
    </source>
</evidence>
<reference evidence="1 2" key="1">
    <citation type="submission" date="2018-03" db="EMBL/GenBank/DDBJ databases">
        <title>Defining the species Micromonospora saelicesensis and Micromonospora noduli under the framework of genomics.</title>
        <authorList>
            <person name="Riesco R."/>
            <person name="Trujillo M.E."/>
        </authorList>
    </citation>
    <scope>NUCLEOTIDE SEQUENCE [LARGE SCALE GENOMIC DNA]</scope>
    <source>
        <strain evidence="1 2">PSN13</strain>
    </source>
</reference>
<dbReference type="AlphaFoldDB" id="A0A328NM23"/>
<evidence type="ECO:0000313" key="1">
    <source>
        <dbReference type="EMBL" id="RAO34378.1"/>
    </source>
</evidence>
<evidence type="ECO:0000313" key="2">
    <source>
        <dbReference type="Proteomes" id="UP000249419"/>
    </source>
</evidence>
<dbReference type="RefSeq" id="WP_112676543.1">
    <property type="nucleotide sequence ID" value="NZ_PYAG01000012.1"/>
</dbReference>
<protein>
    <recommendedName>
        <fullName evidence="3">Dihydrofolate reductase</fullName>
    </recommendedName>
</protein>
<sequence length="71" mass="7705">MAGALRLSGDEDARRRLTGLLLIDGKHLLVHPVFLRQGRALFDGSQPPARLDLVSAEPFPSGVVLLKYDPA</sequence>